<reference evidence="6 7" key="1">
    <citation type="submission" date="2018-09" db="EMBL/GenBank/DDBJ databases">
        <title>Genomic investigation of the strawberry pathogen Phytophthora fragariae indicates pathogenicity is determined by transcriptional variation in three key races.</title>
        <authorList>
            <person name="Adams T.M."/>
            <person name="Armitage A.D."/>
            <person name="Sobczyk M.K."/>
            <person name="Bates H.J."/>
            <person name="Dunwell J.M."/>
            <person name="Nellist C.F."/>
            <person name="Harrison R.J."/>
        </authorList>
    </citation>
    <scope>NUCLEOTIDE SEQUENCE [LARGE SCALE GENOMIC DNA]</scope>
    <source>
        <strain evidence="6 7">SCRP249</strain>
    </source>
</reference>
<evidence type="ECO:0000256" key="1">
    <source>
        <dbReference type="PROSITE-ProRule" id="PRU00047"/>
    </source>
</evidence>
<sequence length="1017" mass="112764">MSSGQQQQGPGQQQLVNQQVVGQQQPQAAGAAVTTRRVCGSKPPKYTKEGGFDLYHAQIEGYLRQNQCWDVVEGNGAADPGNPHWAERNQFARCALLFGMLLTDSKKVCRMANAREMWRSFEQDKTKRAYASEIRLRSKLYTTKFSPGEDMEKYLEKLEDMRRQLANMNAAIDDEEMARIILQGVMDSHRNVVRLFNRTAGGAAPDLATVTNTLLGEAETDKACAATTTPSDEATRVMAQRPVPQNLKSKFKKEGGSGKKVKQENRKCFFCKKKGHLRADCYGWKALKKKEQNADESEDNSNPTPMSMVWSGELGDSNNPPVPIRMALGEGDIRCTADRVHDWMLDGGAGAHVCVDGGSFVKMNRDPLLTLDWKGGVEVNERSGTIRLQVSNGSILELTGVRYESRGAVNLISQRTLERTGWKPSYLDTDDEEQRVKYFDKNDIRLEFSKKADGFYWMKVSPMLEAALMMNRQVETLENNIVMKWHLKLAHLNEDAMKRMVREGLADGLGGLTLNAFRRTPLKCIACQEAKDKRMSFKRQRKRATECGACISSDICSVGITTPGGTKSFQLVQDEASRFKWVFLVQKKSDAEENILNLFRRLVKDIKIKLFRSDRGGEFLNNKLNDFFKEHGIGTLPTNSYTPEENCLVEKLNGTLLGKARAILEAANLPECLWGEVLHYVVHIDNMSSTKAVGGMTPYQKLWGKKPDLKNLKVCGCLAFYHVPKVTRGNKLEMRVRPAVFLGMAEISLGYRLLDLETGDIMERRSVRFREDVAVGSDYVEKLLANRYYGKRTVVPSDVPYVLLPVKQVAVHNEEVQMREPEVEATDQLEEKAPAPSEDDVDMSSSDESEWEVIDTTDEGGDHGGACAGTECRMNARPATAFGSSGSSNPQVVGTSGSVSSAGAVASSASTASPSGRVSGNSSGRSTATVGQVPSSASNNQTPPAAPRRSGRQRRPNSRFDPSTWLMTMPLMQCMMIGMVNEILNPTSRKAALESEHAAGWQHAMDADETSEEKLTD</sequence>
<evidence type="ECO:0000256" key="3">
    <source>
        <dbReference type="SAM" id="MobiDB-lite"/>
    </source>
</evidence>
<proteinExistence type="predicted"/>
<feature type="coiled-coil region" evidence="2">
    <location>
        <begin position="151"/>
        <end position="178"/>
    </location>
</feature>
<keyword evidence="1" id="KW-0479">Metal-binding</keyword>
<dbReference type="GO" id="GO:0003676">
    <property type="term" value="F:nucleic acid binding"/>
    <property type="evidence" value="ECO:0007669"/>
    <property type="project" value="InterPro"/>
</dbReference>
<evidence type="ECO:0000259" key="5">
    <source>
        <dbReference type="PROSITE" id="PS50994"/>
    </source>
</evidence>
<accession>A0A6A3HMU1</accession>
<dbReference type="SUPFAM" id="SSF57756">
    <property type="entry name" value="Retrovirus zinc finger-like domains"/>
    <property type="match status" value="1"/>
</dbReference>
<dbReference type="PANTHER" id="PTHR42648:SF24">
    <property type="entry name" value="INTEGRASE CATALYTIC DOMAIN-CONTAINING PROTEIN"/>
    <property type="match status" value="1"/>
</dbReference>
<dbReference type="Pfam" id="PF25597">
    <property type="entry name" value="SH3_retrovirus"/>
    <property type="match status" value="1"/>
</dbReference>
<evidence type="ECO:0000259" key="4">
    <source>
        <dbReference type="PROSITE" id="PS50158"/>
    </source>
</evidence>
<dbReference type="InterPro" id="IPR036397">
    <property type="entry name" value="RNaseH_sf"/>
</dbReference>
<dbReference type="AlphaFoldDB" id="A0A6A3HMU1"/>
<feature type="domain" description="CCHC-type" evidence="4">
    <location>
        <begin position="266"/>
        <end position="281"/>
    </location>
</feature>
<dbReference type="PANTHER" id="PTHR42648">
    <property type="entry name" value="TRANSPOSASE, PUTATIVE-RELATED"/>
    <property type="match status" value="1"/>
</dbReference>
<feature type="region of interest" description="Disordered" evidence="3">
    <location>
        <begin position="995"/>
        <end position="1017"/>
    </location>
</feature>
<feature type="compositionally biased region" description="Low complexity" evidence="3">
    <location>
        <begin position="907"/>
        <end position="926"/>
    </location>
</feature>
<dbReference type="GO" id="GO:0008270">
    <property type="term" value="F:zinc ion binding"/>
    <property type="evidence" value="ECO:0007669"/>
    <property type="project" value="UniProtKB-KW"/>
</dbReference>
<dbReference type="Gene3D" id="3.30.420.10">
    <property type="entry name" value="Ribonuclease H-like superfamily/Ribonuclease H"/>
    <property type="match status" value="1"/>
</dbReference>
<dbReference type="PROSITE" id="PS50158">
    <property type="entry name" value="ZF_CCHC"/>
    <property type="match status" value="1"/>
</dbReference>
<dbReference type="InterPro" id="IPR012337">
    <property type="entry name" value="RNaseH-like_sf"/>
</dbReference>
<keyword evidence="1" id="KW-0863">Zinc-finger</keyword>
<dbReference type="InterPro" id="IPR036875">
    <property type="entry name" value="Znf_CCHC_sf"/>
</dbReference>
<keyword evidence="2" id="KW-0175">Coiled coil</keyword>
<feature type="compositionally biased region" description="Polar residues" evidence="3">
    <location>
        <begin position="927"/>
        <end position="942"/>
    </location>
</feature>
<feature type="region of interest" description="Disordered" evidence="3">
    <location>
        <begin position="291"/>
        <end position="318"/>
    </location>
</feature>
<evidence type="ECO:0008006" key="8">
    <source>
        <dbReference type="Google" id="ProtNLM"/>
    </source>
</evidence>
<dbReference type="GO" id="GO:0015074">
    <property type="term" value="P:DNA integration"/>
    <property type="evidence" value="ECO:0007669"/>
    <property type="project" value="InterPro"/>
</dbReference>
<dbReference type="SUPFAM" id="SSF53098">
    <property type="entry name" value="Ribonuclease H-like"/>
    <property type="match status" value="1"/>
</dbReference>
<gene>
    <name evidence="6" type="ORF">PR001_g27060</name>
</gene>
<evidence type="ECO:0000313" key="7">
    <source>
        <dbReference type="Proteomes" id="UP000429607"/>
    </source>
</evidence>
<dbReference type="InterPro" id="IPR057670">
    <property type="entry name" value="SH3_retrovirus"/>
</dbReference>
<dbReference type="EMBL" id="QXFV01004224">
    <property type="protein sequence ID" value="KAE8970921.1"/>
    <property type="molecule type" value="Genomic_DNA"/>
</dbReference>
<dbReference type="Pfam" id="PF14223">
    <property type="entry name" value="Retrotran_gag_2"/>
    <property type="match status" value="1"/>
</dbReference>
<dbReference type="InterPro" id="IPR001584">
    <property type="entry name" value="Integrase_cat-core"/>
</dbReference>
<feature type="region of interest" description="Disordered" evidence="3">
    <location>
        <begin position="907"/>
        <end position="964"/>
    </location>
</feature>
<keyword evidence="1" id="KW-0862">Zinc</keyword>
<dbReference type="InterPro" id="IPR039537">
    <property type="entry name" value="Retrotran_Ty1/copia-like"/>
</dbReference>
<name>A0A6A3HMU1_9STRA</name>
<dbReference type="InterPro" id="IPR001878">
    <property type="entry name" value="Znf_CCHC"/>
</dbReference>
<dbReference type="Proteomes" id="UP000429607">
    <property type="component" value="Unassembled WGS sequence"/>
</dbReference>
<feature type="region of interest" description="Disordered" evidence="3">
    <location>
        <begin position="815"/>
        <end position="869"/>
    </location>
</feature>
<protein>
    <recommendedName>
        <fullName evidence="8">Retrovirus-related Pol polyprotein from transposon TNT 1-94</fullName>
    </recommendedName>
</protein>
<evidence type="ECO:0000256" key="2">
    <source>
        <dbReference type="SAM" id="Coils"/>
    </source>
</evidence>
<comment type="caution">
    <text evidence="6">The sequence shown here is derived from an EMBL/GenBank/DDBJ whole genome shotgun (WGS) entry which is preliminary data.</text>
</comment>
<evidence type="ECO:0000313" key="6">
    <source>
        <dbReference type="EMBL" id="KAE8970921.1"/>
    </source>
</evidence>
<dbReference type="PROSITE" id="PS50994">
    <property type="entry name" value="INTEGRASE"/>
    <property type="match status" value="1"/>
</dbReference>
<organism evidence="6 7">
    <name type="scientific">Phytophthora rubi</name>
    <dbReference type="NCBI Taxonomy" id="129364"/>
    <lineage>
        <taxon>Eukaryota</taxon>
        <taxon>Sar</taxon>
        <taxon>Stramenopiles</taxon>
        <taxon>Oomycota</taxon>
        <taxon>Peronosporomycetes</taxon>
        <taxon>Peronosporales</taxon>
        <taxon>Peronosporaceae</taxon>
        <taxon>Phytophthora</taxon>
    </lineage>
</organism>
<feature type="compositionally biased region" description="Acidic residues" evidence="3">
    <location>
        <begin position="837"/>
        <end position="859"/>
    </location>
</feature>
<feature type="domain" description="Integrase catalytic" evidence="5">
    <location>
        <begin position="542"/>
        <end position="706"/>
    </location>
</feature>
<feature type="region of interest" description="Disordered" evidence="3">
    <location>
        <begin position="1"/>
        <end position="21"/>
    </location>
</feature>